<dbReference type="AlphaFoldDB" id="A0A2T2NMV5"/>
<evidence type="ECO:0000313" key="2">
    <source>
        <dbReference type="Proteomes" id="UP000240883"/>
    </source>
</evidence>
<reference evidence="1 2" key="1">
    <citation type="journal article" date="2018" name="Front. Microbiol.">
        <title>Genome-Wide Analysis of Corynespora cassiicola Leaf Fall Disease Putative Effectors.</title>
        <authorList>
            <person name="Lopez D."/>
            <person name="Ribeiro S."/>
            <person name="Label P."/>
            <person name="Fumanal B."/>
            <person name="Venisse J.S."/>
            <person name="Kohler A."/>
            <person name="de Oliveira R.R."/>
            <person name="Labutti K."/>
            <person name="Lipzen A."/>
            <person name="Lail K."/>
            <person name="Bauer D."/>
            <person name="Ohm R.A."/>
            <person name="Barry K.W."/>
            <person name="Spatafora J."/>
            <person name="Grigoriev I.V."/>
            <person name="Martin F.M."/>
            <person name="Pujade-Renaud V."/>
        </authorList>
    </citation>
    <scope>NUCLEOTIDE SEQUENCE [LARGE SCALE GENOMIC DNA]</scope>
    <source>
        <strain evidence="1 2">Philippines</strain>
    </source>
</reference>
<evidence type="ECO:0008006" key="3">
    <source>
        <dbReference type="Google" id="ProtNLM"/>
    </source>
</evidence>
<keyword evidence="2" id="KW-1185">Reference proteome</keyword>
<protein>
    <recommendedName>
        <fullName evidence="3">Beta-lactamase-related domain-containing protein</fullName>
    </recommendedName>
</protein>
<sequence>MGAESPSRTVYSHNGNFNGATTAIYMVPESTSAVVLLSNARGLSDATDWIAQDILQTMFEFQPTVDFVSEAKKCRKSFNQWFEENIQGPLQRHRLASPHDRRRPDYYGVYRLSGYDRFTVKVTKHTEDSSKLILEVNGKALQRHILSHYHYDVWEFAPSFVRRLCKKRIRGLQLVSKFSDIVQATR</sequence>
<gene>
    <name evidence="1" type="ORF">BS50DRAFT_373233</name>
</gene>
<dbReference type="EMBL" id="KZ678135">
    <property type="protein sequence ID" value="PSN66763.1"/>
    <property type="molecule type" value="Genomic_DNA"/>
</dbReference>
<accession>A0A2T2NMV5</accession>
<dbReference type="STRING" id="1448308.A0A2T2NMV5"/>
<dbReference type="Proteomes" id="UP000240883">
    <property type="component" value="Unassembled WGS sequence"/>
</dbReference>
<name>A0A2T2NMV5_CORCC</name>
<proteinExistence type="predicted"/>
<organism evidence="1 2">
    <name type="scientific">Corynespora cassiicola Philippines</name>
    <dbReference type="NCBI Taxonomy" id="1448308"/>
    <lineage>
        <taxon>Eukaryota</taxon>
        <taxon>Fungi</taxon>
        <taxon>Dikarya</taxon>
        <taxon>Ascomycota</taxon>
        <taxon>Pezizomycotina</taxon>
        <taxon>Dothideomycetes</taxon>
        <taxon>Pleosporomycetidae</taxon>
        <taxon>Pleosporales</taxon>
        <taxon>Corynesporascaceae</taxon>
        <taxon>Corynespora</taxon>
    </lineage>
</organism>
<evidence type="ECO:0000313" key="1">
    <source>
        <dbReference type="EMBL" id="PSN66763.1"/>
    </source>
</evidence>
<dbReference type="OrthoDB" id="5946976at2759"/>
<dbReference type="InterPro" id="IPR012338">
    <property type="entry name" value="Beta-lactam/transpept-like"/>
</dbReference>
<dbReference type="SUPFAM" id="SSF56601">
    <property type="entry name" value="beta-lactamase/transpeptidase-like"/>
    <property type="match status" value="1"/>
</dbReference>